<keyword evidence="3" id="KW-0804">Transcription</keyword>
<dbReference type="CDD" id="cd11446">
    <property type="entry name" value="bHLH_AtILR3_like"/>
    <property type="match status" value="1"/>
</dbReference>
<dbReference type="Gene3D" id="1.20.5.1000">
    <property type="entry name" value="arf6 gtpase in complex with a specific effector, jip4"/>
    <property type="match status" value="1"/>
</dbReference>
<dbReference type="Pfam" id="PF00010">
    <property type="entry name" value="HLH"/>
    <property type="match status" value="1"/>
</dbReference>
<feature type="region of interest" description="Disordered" evidence="6">
    <location>
        <begin position="67"/>
        <end position="90"/>
    </location>
</feature>
<accession>A0AAD1YZW7</accession>
<gene>
    <name evidence="8" type="ORF">FPE_LOCUS7710</name>
</gene>
<dbReference type="GO" id="GO:0005634">
    <property type="term" value="C:nucleus"/>
    <property type="evidence" value="ECO:0007669"/>
    <property type="project" value="UniProtKB-SubCell"/>
</dbReference>
<dbReference type="InterPro" id="IPR036638">
    <property type="entry name" value="HLH_DNA-bd_sf"/>
</dbReference>
<evidence type="ECO:0000313" key="8">
    <source>
        <dbReference type="EMBL" id="CAI9760280.1"/>
    </source>
</evidence>
<organism evidence="8 9">
    <name type="scientific">Fraxinus pennsylvanica</name>
    <dbReference type="NCBI Taxonomy" id="56036"/>
    <lineage>
        <taxon>Eukaryota</taxon>
        <taxon>Viridiplantae</taxon>
        <taxon>Streptophyta</taxon>
        <taxon>Embryophyta</taxon>
        <taxon>Tracheophyta</taxon>
        <taxon>Spermatophyta</taxon>
        <taxon>Magnoliopsida</taxon>
        <taxon>eudicotyledons</taxon>
        <taxon>Gunneridae</taxon>
        <taxon>Pentapetalae</taxon>
        <taxon>asterids</taxon>
        <taxon>lamiids</taxon>
        <taxon>Lamiales</taxon>
        <taxon>Oleaceae</taxon>
        <taxon>Oleeae</taxon>
        <taxon>Fraxinus</taxon>
    </lineage>
</organism>
<keyword evidence="2" id="KW-0805">Transcription regulation</keyword>
<evidence type="ECO:0000256" key="2">
    <source>
        <dbReference type="ARBA" id="ARBA00023015"/>
    </source>
</evidence>
<keyword evidence="4" id="KW-0539">Nucleus</keyword>
<evidence type="ECO:0000256" key="3">
    <source>
        <dbReference type="ARBA" id="ARBA00023163"/>
    </source>
</evidence>
<dbReference type="PANTHER" id="PTHR46133">
    <property type="entry name" value="BHLH TRANSCRIPTION FACTOR"/>
    <property type="match status" value="1"/>
</dbReference>
<evidence type="ECO:0000256" key="4">
    <source>
        <dbReference type="ARBA" id="ARBA00023242"/>
    </source>
</evidence>
<feature type="domain" description="BHLH" evidence="7">
    <location>
        <begin position="83"/>
        <end position="134"/>
    </location>
</feature>
<dbReference type="GO" id="GO:0003700">
    <property type="term" value="F:DNA-binding transcription factor activity"/>
    <property type="evidence" value="ECO:0007669"/>
    <property type="project" value="InterPro"/>
</dbReference>
<dbReference type="SMART" id="SM00353">
    <property type="entry name" value="HLH"/>
    <property type="match status" value="1"/>
</dbReference>
<evidence type="ECO:0000313" key="9">
    <source>
        <dbReference type="Proteomes" id="UP000834106"/>
    </source>
</evidence>
<keyword evidence="9" id="KW-1185">Reference proteome</keyword>
<dbReference type="GO" id="GO:0006879">
    <property type="term" value="P:intracellular iron ion homeostasis"/>
    <property type="evidence" value="ECO:0007669"/>
    <property type="project" value="InterPro"/>
</dbReference>
<dbReference type="InterPro" id="IPR044818">
    <property type="entry name" value="ILR3-like"/>
</dbReference>
<dbReference type="Gene3D" id="4.10.280.10">
    <property type="entry name" value="Helix-loop-helix DNA-binding domain"/>
    <property type="match status" value="1"/>
</dbReference>
<evidence type="ECO:0000256" key="5">
    <source>
        <dbReference type="SAM" id="Coils"/>
    </source>
</evidence>
<evidence type="ECO:0000256" key="1">
    <source>
        <dbReference type="ARBA" id="ARBA00004123"/>
    </source>
</evidence>
<dbReference type="EMBL" id="OU503039">
    <property type="protein sequence ID" value="CAI9760280.1"/>
    <property type="molecule type" value="Genomic_DNA"/>
</dbReference>
<dbReference type="Proteomes" id="UP000834106">
    <property type="component" value="Chromosome 4"/>
</dbReference>
<dbReference type="AlphaFoldDB" id="A0AAD1YZW7"/>
<sequence length="244" mass="27376">MESPLEQNGKSSNWFFDYTLLDDIPVPGDDLPPLEATTFRWTQPHNDFVPPNPLSVEFDDSFGNSDGLKELGSRKRMRSGTCSGSDSKAHKEKIRRDKLNDRFQELSSILEPGRPPKMDKAVILSDAVHAVIQMREEAQMLKESYESLQEKVNELKAEKNELRGEKLKLKTEKEKLELQVKALNTPPTGFLPRPHPIPMPFAASPPVVGSKLVPFVGYPGIPMWRFMPPTAIDSSEDEALPPVA</sequence>
<evidence type="ECO:0000256" key="6">
    <source>
        <dbReference type="SAM" id="MobiDB-lite"/>
    </source>
</evidence>
<protein>
    <recommendedName>
        <fullName evidence="7">BHLH domain-containing protein</fullName>
    </recommendedName>
</protein>
<reference evidence="8" key="1">
    <citation type="submission" date="2023-05" db="EMBL/GenBank/DDBJ databases">
        <authorList>
            <person name="Huff M."/>
        </authorList>
    </citation>
    <scope>NUCLEOTIDE SEQUENCE</scope>
</reference>
<proteinExistence type="predicted"/>
<keyword evidence="5" id="KW-0175">Coiled coil</keyword>
<dbReference type="InterPro" id="IPR011598">
    <property type="entry name" value="bHLH_dom"/>
</dbReference>
<comment type="subcellular location">
    <subcellularLocation>
        <location evidence="1">Nucleus</location>
    </subcellularLocation>
</comment>
<name>A0AAD1YZW7_9LAMI</name>
<dbReference type="PANTHER" id="PTHR46133:SF23">
    <property type="entry name" value="TRANSCRIPTION FACTOR ILR3-LIKE"/>
    <property type="match status" value="1"/>
</dbReference>
<dbReference type="PROSITE" id="PS50888">
    <property type="entry name" value="BHLH"/>
    <property type="match status" value="1"/>
</dbReference>
<dbReference type="GO" id="GO:0046983">
    <property type="term" value="F:protein dimerization activity"/>
    <property type="evidence" value="ECO:0007669"/>
    <property type="project" value="InterPro"/>
</dbReference>
<evidence type="ECO:0000259" key="7">
    <source>
        <dbReference type="PROSITE" id="PS50888"/>
    </source>
</evidence>
<dbReference type="SUPFAM" id="SSF47459">
    <property type="entry name" value="HLH, helix-loop-helix DNA-binding domain"/>
    <property type="match status" value="1"/>
</dbReference>
<feature type="coiled-coil region" evidence="5">
    <location>
        <begin position="131"/>
        <end position="179"/>
    </location>
</feature>